<evidence type="ECO:0000256" key="4">
    <source>
        <dbReference type="PROSITE-ProRule" id="PRU00175"/>
    </source>
</evidence>
<feature type="region of interest" description="Disordered" evidence="5">
    <location>
        <begin position="1"/>
        <end position="57"/>
    </location>
</feature>
<keyword evidence="1" id="KW-0479">Metal-binding</keyword>
<dbReference type="SUPFAM" id="SSF57850">
    <property type="entry name" value="RING/U-box"/>
    <property type="match status" value="1"/>
</dbReference>
<dbReference type="InterPro" id="IPR013083">
    <property type="entry name" value="Znf_RING/FYVE/PHD"/>
</dbReference>
<sequence length="207" mass="23167">MASYDIEHSVPLSTSNTIPSNNASAPPPRRPDFSTFFSHLSNTLPTNPGATTQNPHAHPMPTDISALYRLLAEGYNATRQSSSSSNDVLDEMISLLITEAEHPPTQQRGVDQDFLDSLERVPKKQLKRGMECPICGAEFLDDEFPLVVRLGCDERGRHVFDLECIAPWLRVHATCPLDRKDLVTRGKTEKEKGEVEEDEGEWDDMYA</sequence>
<keyword evidence="8" id="KW-1185">Reference proteome</keyword>
<dbReference type="GO" id="GO:0008270">
    <property type="term" value="F:zinc ion binding"/>
    <property type="evidence" value="ECO:0007669"/>
    <property type="project" value="UniProtKB-KW"/>
</dbReference>
<comment type="caution">
    <text evidence="7">The sequence shown here is derived from an EMBL/GenBank/DDBJ whole genome shotgun (WGS) entry which is preliminary data.</text>
</comment>
<evidence type="ECO:0000256" key="3">
    <source>
        <dbReference type="ARBA" id="ARBA00022833"/>
    </source>
</evidence>
<evidence type="ECO:0000256" key="2">
    <source>
        <dbReference type="ARBA" id="ARBA00022771"/>
    </source>
</evidence>
<dbReference type="InterPro" id="IPR001841">
    <property type="entry name" value="Znf_RING"/>
</dbReference>
<dbReference type="Pfam" id="PF13639">
    <property type="entry name" value="zf-RING_2"/>
    <property type="match status" value="1"/>
</dbReference>
<feature type="domain" description="RING-type" evidence="6">
    <location>
        <begin position="132"/>
        <end position="179"/>
    </location>
</feature>
<dbReference type="AlphaFoldDB" id="A0AA43TVM3"/>
<feature type="compositionally biased region" description="Polar residues" evidence="5">
    <location>
        <begin position="11"/>
        <end position="24"/>
    </location>
</feature>
<evidence type="ECO:0000313" key="7">
    <source>
        <dbReference type="EMBL" id="MDI1489693.1"/>
    </source>
</evidence>
<dbReference type="PROSITE" id="PS50089">
    <property type="entry name" value="ZF_RING_2"/>
    <property type="match status" value="1"/>
</dbReference>
<dbReference type="Gene3D" id="3.30.40.10">
    <property type="entry name" value="Zinc/RING finger domain, C3HC4 (zinc finger)"/>
    <property type="match status" value="1"/>
</dbReference>
<proteinExistence type="predicted"/>
<protein>
    <recommendedName>
        <fullName evidence="6">RING-type domain-containing protein</fullName>
    </recommendedName>
</protein>
<reference evidence="7" key="1">
    <citation type="journal article" date="2023" name="Genome Biol. Evol.">
        <title>First Whole Genome Sequence and Flow Cytometry Genome Size Data for the Lichen-Forming Fungus Ramalina farinacea (Ascomycota).</title>
        <authorList>
            <person name="Llewellyn T."/>
            <person name="Mian S."/>
            <person name="Hill R."/>
            <person name="Leitch I.J."/>
            <person name="Gaya E."/>
        </authorList>
    </citation>
    <scope>NUCLEOTIDE SEQUENCE</scope>
    <source>
        <strain evidence="7">LIQ254RAFAR</strain>
    </source>
</reference>
<name>A0AA43TVM3_9LECA</name>
<dbReference type="PANTHER" id="PTHR14155:SF627">
    <property type="entry name" value="OS06G0192800 PROTEIN"/>
    <property type="match status" value="1"/>
</dbReference>
<dbReference type="EMBL" id="JAPUFD010000010">
    <property type="protein sequence ID" value="MDI1489693.1"/>
    <property type="molecule type" value="Genomic_DNA"/>
</dbReference>
<evidence type="ECO:0000256" key="5">
    <source>
        <dbReference type="SAM" id="MobiDB-lite"/>
    </source>
</evidence>
<feature type="compositionally biased region" description="Acidic residues" evidence="5">
    <location>
        <begin position="194"/>
        <end position="207"/>
    </location>
</feature>
<dbReference type="InterPro" id="IPR053238">
    <property type="entry name" value="RING-H2_zinc_finger"/>
</dbReference>
<organism evidence="7 8">
    <name type="scientific">Ramalina farinacea</name>
    <dbReference type="NCBI Taxonomy" id="258253"/>
    <lineage>
        <taxon>Eukaryota</taxon>
        <taxon>Fungi</taxon>
        <taxon>Dikarya</taxon>
        <taxon>Ascomycota</taxon>
        <taxon>Pezizomycotina</taxon>
        <taxon>Lecanoromycetes</taxon>
        <taxon>OSLEUM clade</taxon>
        <taxon>Lecanoromycetidae</taxon>
        <taxon>Lecanorales</taxon>
        <taxon>Lecanorineae</taxon>
        <taxon>Ramalinaceae</taxon>
        <taxon>Ramalina</taxon>
    </lineage>
</organism>
<dbReference type="PANTHER" id="PTHR14155">
    <property type="entry name" value="RING FINGER DOMAIN-CONTAINING"/>
    <property type="match status" value="1"/>
</dbReference>
<feature type="region of interest" description="Disordered" evidence="5">
    <location>
        <begin position="186"/>
        <end position="207"/>
    </location>
</feature>
<dbReference type="Proteomes" id="UP001161017">
    <property type="component" value="Unassembled WGS sequence"/>
</dbReference>
<keyword evidence="2 4" id="KW-0863">Zinc-finger</keyword>
<feature type="compositionally biased region" description="Polar residues" evidence="5">
    <location>
        <begin position="35"/>
        <end position="55"/>
    </location>
</feature>
<evidence type="ECO:0000259" key="6">
    <source>
        <dbReference type="PROSITE" id="PS50089"/>
    </source>
</evidence>
<evidence type="ECO:0000313" key="8">
    <source>
        <dbReference type="Proteomes" id="UP001161017"/>
    </source>
</evidence>
<accession>A0AA43TVM3</accession>
<keyword evidence="3" id="KW-0862">Zinc</keyword>
<evidence type="ECO:0000256" key="1">
    <source>
        <dbReference type="ARBA" id="ARBA00022723"/>
    </source>
</evidence>
<gene>
    <name evidence="7" type="ORF">OHK93_000891</name>
</gene>